<keyword evidence="3" id="KW-1185">Reference proteome</keyword>
<dbReference type="KEGG" id="bpg:Bathy01g04270"/>
<proteinExistence type="predicted"/>
<dbReference type="RefSeq" id="XP_007515792.1">
    <property type="nucleotide sequence ID" value="XM_007515730.1"/>
</dbReference>
<evidence type="ECO:0000313" key="3">
    <source>
        <dbReference type="Proteomes" id="UP000198341"/>
    </source>
</evidence>
<accession>K8EAB2</accession>
<keyword evidence="1" id="KW-0732">Signal</keyword>
<feature type="signal peptide" evidence="1">
    <location>
        <begin position="1"/>
        <end position="18"/>
    </location>
</feature>
<reference evidence="2 3" key="1">
    <citation type="submission" date="2011-10" db="EMBL/GenBank/DDBJ databases">
        <authorList>
            <person name="Genoscope - CEA"/>
        </authorList>
    </citation>
    <scope>NUCLEOTIDE SEQUENCE [LARGE SCALE GENOMIC DNA]</scope>
    <source>
        <strain evidence="2 3">RCC 1105</strain>
    </source>
</reference>
<dbReference type="GeneID" id="19018162"/>
<sequence>MASVLLLSFTSSPFMVDAYGAYGKPRDVTNFTAEQLLNLRYEYTPEITGMFRECTDKEERKYVSSFLRDRDEEEVVTCSRYFVELRGGCFEGPGRAHVSKERKPMRVYYSEIDEEDGGFAILSEYLGEEEGRMYSRVEYFCDSETAYVREGIDGYKDDEGTFVLPYNAFLMDGDVKLGSSEKQYLHYQSMDTSWYNGNKFD</sequence>
<evidence type="ECO:0000313" key="2">
    <source>
        <dbReference type="EMBL" id="CCO14671.1"/>
    </source>
</evidence>
<protein>
    <submittedName>
        <fullName evidence="2">Uncharacterized protein</fullName>
    </submittedName>
</protein>
<gene>
    <name evidence="2" type="ORF">Bathy01g04270</name>
</gene>
<dbReference type="EMBL" id="FO082278">
    <property type="protein sequence ID" value="CCO14671.1"/>
    <property type="molecule type" value="Genomic_DNA"/>
</dbReference>
<evidence type="ECO:0000256" key="1">
    <source>
        <dbReference type="SAM" id="SignalP"/>
    </source>
</evidence>
<organism evidence="2 3">
    <name type="scientific">Bathycoccus prasinos</name>
    <dbReference type="NCBI Taxonomy" id="41875"/>
    <lineage>
        <taxon>Eukaryota</taxon>
        <taxon>Viridiplantae</taxon>
        <taxon>Chlorophyta</taxon>
        <taxon>Mamiellophyceae</taxon>
        <taxon>Mamiellales</taxon>
        <taxon>Bathycoccaceae</taxon>
        <taxon>Bathycoccus</taxon>
    </lineage>
</organism>
<dbReference type="AlphaFoldDB" id="K8EAB2"/>
<name>K8EAB2_9CHLO</name>
<feature type="chain" id="PRO_5003919107" evidence="1">
    <location>
        <begin position="19"/>
        <end position="201"/>
    </location>
</feature>
<dbReference type="Proteomes" id="UP000198341">
    <property type="component" value="Chromosome 1"/>
</dbReference>